<dbReference type="InterPro" id="IPR042087">
    <property type="entry name" value="DNA_pol_B_thumb"/>
</dbReference>
<accession>A0A2A9NY54</accession>
<dbReference type="InterPro" id="IPR006133">
    <property type="entry name" value="DNA-dir_DNA_pol_B_exonuc"/>
</dbReference>
<dbReference type="STRING" id="703135.A0A2A9NY54"/>
<dbReference type="PANTHER" id="PTHR45812:SF1">
    <property type="entry name" value="DNA POLYMERASE ZETA CATALYTIC SUBUNIT"/>
    <property type="match status" value="1"/>
</dbReference>
<evidence type="ECO:0000259" key="24">
    <source>
        <dbReference type="Pfam" id="PF14260"/>
    </source>
</evidence>
<feature type="region of interest" description="Disordered" evidence="21">
    <location>
        <begin position="289"/>
        <end position="312"/>
    </location>
</feature>
<feature type="domain" description="DNA-directed DNA polymerase family B multifunctional" evidence="22">
    <location>
        <begin position="911"/>
        <end position="1363"/>
    </location>
</feature>
<keyword evidence="27" id="KW-1185">Reference proteome</keyword>
<evidence type="ECO:0000256" key="1">
    <source>
        <dbReference type="ARBA" id="ARBA00001966"/>
    </source>
</evidence>
<dbReference type="GO" id="GO:0000724">
    <property type="term" value="P:double-strand break repair via homologous recombination"/>
    <property type="evidence" value="ECO:0007669"/>
    <property type="project" value="TreeGrafter"/>
</dbReference>
<evidence type="ECO:0000256" key="7">
    <source>
        <dbReference type="ARBA" id="ARBA00022705"/>
    </source>
</evidence>
<evidence type="ECO:0000256" key="19">
    <source>
        <dbReference type="ARBA" id="ARBA00066055"/>
    </source>
</evidence>
<comment type="catalytic activity">
    <reaction evidence="18 20">
        <text>DNA(n) + a 2'-deoxyribonucleoside 5'-triphosphate = DNA(n+1) + diphosphate</text>
        <dbReference type="Rhea" id="RHEA:22508"/>
        <dbReference type="Rhea" id="RHEA-COMP:17339"/>
        <dbReference type="Rhea" id="RHEA-COMP:17340"/>
        <dbReference type="ChEBI" id="CHEBI:33019"/>
        <dbReference type="ChEBI" id="CHEBI:61560"/>
        <dbReference type="ChEBI" id="CHEBI:173112"/>
        <dbReference type="EC" id="2.7.7.7"/>
    </reaction>
</comment>
<dbReference type="SMART" id="SM00486">
    <property type="entry name" value="POLBc"/>
    <property type="match status" value="1"/>
</dbReference>
<comment type="subunit">
    <text evidence="19">Forms DNA polymerase zeta with REV7.</text>
</comment>
<name>A0A2A9NY54_9AGAR</name>
<evidence type="ECO:0000256" key="2">
    <source>
        <dbReference type="ARBA" id="ARBA00004123"/>
    </source>
</evidence>
<evidence type="ECO:0000256" key="17">
    <source>
        <dbReference type="ARBA" id="ARBA00023242"/>
    </source>
</evidence>
<keyword evidence="10 20" id="KW-0863">Zinc-finger</keyword>
<evidence type="ECO:0000256" key="20">
    <source>
        <dbReference type="RuleBase" id="RU000442"/>
    </source>
</evidence>
<dbReference type="SUPFAM" id="SSF56672">
    <property type="entry name" value="DNA/RNA polymerases"/>
    <property type="match status" value="1"/>
</dbReference>
<dbReference type="FunFam" id="1.10.132.60:FF:000007">
    <property type="entry name" value="DNA polymerase"/>
    <property type="match status" value="1"/>
</dbReference>
<dbReference type="OrthoDB" id="2414538at2759"/>
<comment type="similarity">
    <text evidence="3 20">Belongs to the DNA polymerase type-B family.</text>
</comment>
<evidence type="ECO:0000256" key="13">
    <source>
        <dbReference type="ARBA" id="ARBA00023004"/>
    </source>
</evidence>
<evidence type="ECO:0000313" key="26">
    <source>
        <dbReference type="EMBL" id="PFH54484.1"/>
    </source>
</evidence>
<dbReference type="FunFam" id="1.10.287.690:FF:000002">
    <property type="entry name" value="DNA polymerase zeta"/>
    <property type="match status" value="1"/>
</dbReference>
<evidence type="ECO:0000256" key="16">
    <source>
        <dbReference type="ARBA" id="ARBA00023204"/>
    </source>
</evidence>
<dbReference type="GO" id="GO:0042276">
    <property type="term" value="P:error-prone translesion synthesis"/>
    <property type="evidence" value="ECO:0007669"/>
    <property type="project" value="TreeGrafter"/>
</dbReference>
<sequence length="1509" mass="171727">MSSTSPSASLILREPQLRVQINQIDYSLEPSGELDYSRLPRCPVIRIYGYSSLGDIACVHIHQVYPYFYIDFKGILTPEHGGFSLKINDFLIAVDKYTETLAHSLNHAIALSLKRNPDSPRSQYIRAIVLVKGVHFYGFHFRNSPFLKIYLTDPSIVSRAVTILQSGSVMETHFRTYESHLGFILQFMCDFNLYGCGWIDIGEVYLRGAEFEDQERPRRANFLVSPYYCQSRQRLEVDVIAPCILNRKQVVPRELHHKLEIPAPSVSNEPIILSVRELWEDERKRRLAQGLDPSPEIPVDPSESSRSSGGGWVMEERWQEELNNRLKREQEAGSCDYSTLQDWESWTMTSFESTEALWEEQYRQRGKDGKGKEIEDGVEGEVRVDVRLLSSQEMTELLQNEEKEEQEQEQEQEEELEGGSEEEMDGDEVQDGEVSPDESGDKDPALSPENPFLDQRLTNRNRHRDNSPELSDVNSRPFKRRKVQITQSHTSDNEHLSSQHKPDAAYYRVSCLRHHTYTAIKSLNLNKYEYSVAPPSTSELLQSIESYRLPYMVYRDPYYSNASDVPNKPRTYAGLVYRLKGPVDLDEWIKTSDWNQLSDVVSCGGSRLDTYGLGGWEYASLPPSIKQINKWLLSHEARANTNRRRRHRSQIEGPTLANIYGLTSSQGTHHQTIRGDRLMSIFSLEVFAPSQGNNVPDPEKDQIVAAFYAYQTSEAVTPKNGVVIVKHGNAEGSGSGSVQFEEVPSERDLLCRLTDIVNELDPDIIVGWEVQRGSWGYFDARARQHGFDLSDLISRAPIRSRGAFSDQWGARNTSTVKVAGRHVLNAWRIIRSEQSLSSYTLENAAFHILHKRLPHYNYSTLTKWYKNAIPVHIASIIRYFSSRTLVVLDILSHIELVTKTAEFARVFGVDFFSVISRGSQFKVESFMFRIAKPENLILLSPSKRDVGKQNAAECMPLIMEPMSAFYTSPLLVLDFQSLYPSVMIAYNYCYSTCLGRIADYKGRNKFGVTTLEQPLGLLDRVKEYINIAPNGVIYVKPEIRRGLLSRMLVELLETRVMVKQAMKFAKGNKALLQVLNARQLSLKYICNVTYGYTSATFSGRMPAVEIADSIVQTGRETLEKAITVINSTKKWGAQVVYGDTDSVFVYLPGKTREQAFRIGNDIADTITRLNPSPIKLKFEKEGSSSTVYHPCVLMAKKRYVGFKYENADEIEPVFDAKGIETVRRDGIPAQRKMTENCLKILFRTQDLTQIKDYCYQSWAKLMENRVSVQDFIFAKEVRMGTYSERGPPPPGVMVAARRMVLDSNNEPQYGERVPYVIVRGSPGSRLVERAMDPLEFVRDSKSCLDATYYITRVLIPPLERVLNLVGADVRQWYNDMPKPSSVNPMMSPKKFRTIIPGSPSKMSISEHFHNVPCISCSAWANEDGLCDECQSAPQQTIANLGSQLQVEEERLKNLHLVCASCTTTAPGEPVECDSIDCPWFFARKKNEERMKSLLVNEETKGEIVRSVDW</sequence>
<feature type="domain" description="DNA polymerase delta/zeta catalytic subunit N-terminal" evidence="25">
    <location>
        <begin position="63"/>
        <end position="157"/>
    </location>
</feature>
<reference evidence="26 27" key="1">
    <citation type="submission" date="2014-02" db="EMBL/GenBank/DDBJ databases">
        <title>Transposable element dynamics among asymbiotic and ectomycorrhizal Amanita fungi.</title>
        <authorList>
            <consortium name="DOE Joint Genome Institute"/>
            <person name="Hess J."/>
            <person name="Skrede I."/>
            <person name="Wolfe B."/>
            <person name="LaButti K."/>
            <person name="Ohm R.A."/>
            <person name="Grigoriev I.V."/>
            <person name="Pringle A."/>
        </authorList>
    </citation>
    <scope>NUCLEOTIDE SEQUENCE [LARGE SCALE GENOMIC DNA]</scope>
    <source>
        <strain evidence="26 27">SKay4041</strain>
    </source>
</reference>
<dbReference type="Pfam" id="PF00136">
    <property type="entry name" value="DNA_pol_B"/>
    <property type="match status" value="1"/>
</dbReference>
<evidence type="ECO:0000256" key="4">
    <source>
        <dbReference type="ARBA" id="ARBA00022485"/>
    </source>
</evidence>
<dbReference type="Gene3D" id="1.10.132.60">
    <property type="entry name" value="DNA polymerase family B, C-terminal domain"/>
    <property type="match status" value="1"/>
</dbReference>
<dbReference type="InterPro" id="IPR017964">
    <property type="entry name" value="DNA-dir_DNA_pol_B_CS"/>
</dbReference>
<keyword evidence="16" id="KW-0234">DNA repair</keyword>
<keyword evidence="5 20" id="KW-0808">Transferase</keyword>
<evidence type="ECO:0000256" key="6">
    <source>
        <dbReference type="ARBA" id="ARBA00022695"/>
    </source>
</evidence>
<evidence type="ECO:0000259" key="25">
    <source>
        <dbReference type="Pfam" id="PF24055"/>
    </source>
</evidence>
<dbReference type="GO" id="GO:0051539">
    <property type="term" value="F:4 iron, 4 sulfur cluster binding"/>
    <property type="evidence" value="ECO:0007669"/>
    <property type="project" value="UniProtKB-KW"/>
</dbReference>
<dbReference type="InterPro" id="IPR036397">
    <property type="entry name" value="RNaseH_sf"/>
</dbReference>
<feature type="domain" description="C4-type zinc-finger of DNA polymerase delta" evidence="24">
    <location>
        <begin position="1413"/>
        <end position="1483"/>
    </location>
</feature>
<keyword evidence="4 20" id="KW-0004">4Fe-4S</keyword>
<dbReference type="Proteomes" id="UP000242287">
    <property type="component" value="Unassembled WGS sequence"/>
</dbReference>
<dbReference type="InterPro" id="IPR023211">
    <property type="entry name" value="DNA_pol_palm_dom_sf"/>
</dbReference>
<keyword evidence="17 20" id="KW-0539">Nucleus</keyword>
<evidence type="ECO:0000256" key="10">
    <source>
        <dbReference type="ARBA" id="ARBA00022771"/>
    </source>
</evidence>
<evidence type="ECO:0000313" key="27">
    <source>
        <dbReference type="Proteomes" id="UP000242287"/>
    </source>
</evidence>
<keyword evidence="7 20" id="KW-0235">DNA replication</keyword>
<dbReference type="Gene3D" id="1.10.287.690">
    <property type="entry name" value="Helix hairpin bin"/>
    <property type="match status" value="1"/>
</dbReference>
<evidence type="ECO:0000259" key="22">
    <source>
        <dbReference type="Pfam" id="PF00136"/>
    </source>
</evidence>
<dbReference type="PANTHER" id="PTHR45812">
    <property type="entry name" value="DNA POLYMERASE ZETA CATALYTIC SUBUNIT"/>
    <property type="match status" value="1"/>
</dbReference>
<keyword evidence="12 20" id="KW-0239">DNA-directed DNA polymerase</keyword>
<evidence type="ECO:0000256" key="5">
    <source>
        <dbReference type="ARBA" id="ARBA00022679"/>
    </source>
</evidence>
<dbReference type="GO" id="GO:0005634">
    <property type="term" value="C:nucleus"/>
    <property type="evidence" value="ECO:0007669"/>
    <property type="project" value="UniProtKB-SubCell"/>
</dbReference>
<keyword evidence="9" id="KW-0227">DNA damage</keyword>
<evidence type="ECO:0000256" key="14">
    <source>
        <dbReference type="ARBA" id="ARBA00023014"/>
    </source>
</evidence>
<comment type="cofactor">
    <cofactor evidence="1 20">
        <name>[4Fe-4S] cluster</name>
        <dbReference type="ChEBI" id="CHEBI:49883"/>
    </cofactor>
</comment>
<feature type="compositionally biased region" description="Basic and acidic residues" evidence="21">
    <location>
        <begin position="491"/>
        <end position="501"/>
    </location>
</feature>
<keyword evidence="14 20" id="KW-0411">Iron-sulfur</keyword>
<dbReference type="InterPro" id="IPR006134">
    <property type="entry name" value="DNA-dir_DNA_pol_B_multi_dom"/>
</dbReference>
<dbReference type="Gene3D" id="3.30.342.10">
    <property type="entry name" value="DNA Polymerase, chain B, domain 1"/>
    <property type="match status" value="1"/>
</dbReference>
<dbReference type="InterPro" id="IPR006172">
    <property type="entry name" value="DNA-dir_DNA_pol_B"/>
</dbReference>
<feature type="region of interest" description="Disordered" evidence="21">
    <location>
        <begin position="398"/>
        <end position="501"/>
    </location>
</feature>
<feature type="compositionally biased region" description="Acidic residues" evidence="21">
    <location>
        <begin position="402"/>
        <end position="438"/>
    </location>
</feature>
<keyword evidence="6 20" id="KW-0548">Nucleotidyltransferase</keyword>
<dbReference type="Gene3D" id="3.30.420.10">
    <property type="entry name" value="Ribonuclease H-like superfamily/Ribonuclease H"/>
    <property type="match status" value="1"/>
</dbReference>
<dbReference type="GO" id="GO:0003887">
    <property type="term" value="F:DNA-directed DNA polymerase activity"/>
    <property type="evidence" value="ECO:0007669"/>
    <property type="project" value="UniProtKB-KW"/>
</dbReference>
<dbReference type="FunFam" id="3.30.420.10:FF:000024">
    <property type="entry name" value="DNA polymerase zeta catalytic subunit"/>
    <property type="match status" value="1"/>
</dbReference>
<comment type="subcellular location">
    <subcellularLocation>
        <location evidence="2 20">Nucleus</location>
    </subcellularLocation>
</comment>
<organism evidence="26 27">
    <name type="scientific">Amanita thiersii Skay4041</name>
    <dbReference type="NCBI Taxonomy" id="703135"/>
    <lineage>
        <taxon>Eukaryota</taxon>
        <taxon>Fungi</taxon>
        <taxon>Dikarya</taxon>
        <taxon>Basidiomycota</taxon>
        <taxon>Agaricomycotina</taxon>
        <taxon>Agaricomycetes</taxon>
        <taxon>Agaricomycetidae</taxon>
        <taxon>Agaricales</taxon>
        <taxon>Pluteineae</taxon>
        <taxon>Amanitaceae</taxon>
        <taxon>Amanita</taxon>
    </lineage>
</organism>
<dbReference type="Pfam" id="PF14260">
    <property type="entry name" value="zf-C4pol"/>
    <property type="match status" value="1"/>
</dbReference>
<dbReference type="GO" id="GO:0008270">
    <property type="term" value="F:zinc ion binding"/>
    <property type="evidence" value="ECO:0007669"/>
    <property type="project" value="UniProtKB-KW"/>
</dbReference>
<evidence type="ECO:0000256" key="9">
    <source>
        <dbReference type="ARBA" id="ARBA00022763"/>
    </source>
</evidence>
<dbReference type="InterPro" id="IPR012337">
    <property type="entry name" value="RNaseH-like_sf"/>
</dbReference>
<dbReference type="CDD" id="cd05534">
    <property type="entry name" value="POLBc_zeta"/>
    <property type="match status" value="1"/>
</dbReference>
<dbReference type="EC" id="2.7.7.7" evidence="20"/>
<gene>
    <name evidence="26" type="ORF">AMATHDRAFT_134471</name>
</gene>
<dbReference type="InterPro" id="IPR030559">
    <property type="entry name" value="PolZ_Rev3"/>
</dbReference>
<dbReference type="InterPro" id="IPR056435">
    <property type="entry name" value="DPOD/Z_N"/>
</dbReference>
<evidence type="ECO:0000256" key="18">
    <source>
        <dbReference type="ARBA" id="ARBA00049244"/>
    </source>
</evidence>
<dbReference type="GO" id="GO:0003677">
    <property type="term" value="F:DNA binding"/>
    <property type="evidence" value="ECO:0007669"/>
    <property type="project" value="UniProtKB-KW"/>
</dbReference>
<dbReference type="GO" id="GO:0006260">
    <property type="term" value="P:DNA replication"/>
    <property type="evidence" value="ECO:0007669"/>
    <property type="project" value="UniProtKB-KW"/>
</dbReference>
<evidence type="ECO:0000256" key="8">
    <source>
        <dbReference type="ARBA" id="ARBA00022723"/>
    </source>
</evidence>
<dbReference type="InterPro" id="IPR043502">
    <property type="entry name" value="DNA/RNA_pol_sf"/>
</dbReference>
<evidence type="ECO:0000256" key="3">
    <source>
        <dbReference type="ARBA" id="ARBA00005755"/>
    </source>
</evidence>
<dbReference type="EMBL" id="KZ301969">
    <property type="protein sequence ID" value="PFH54484.1"/>
    <property type="molecule type" value="Genomic_DNA"/>
</dbReference>
<keyword evidence="13 20" id="KW-0408">Iron</keyword>
<dbReference type="PRINTS" id="PR00106">
    <property type="entry name" value="DNAPOLB"/>
</dbReference>
<proteinExistence type="inferred from homology"/>
<dbReference type="GO" id="GO:0016035">
    <property type="term" value="C:zeta DNA polymerase complex"/>
    <property type="evidence" value="ECO:0007669"/>
    <property type="project" value="InterPro"/>
</dbReference>
<evidence type="ECO:0000256" key="21">
    <source>
        <dbReference type="SAM" id="MobiDB-lite"/>
    </source>
</evidence>
<dbReference type="PROSITE" id="PS00116">
    <property type="entry name" value="DNA_POLYMERASE_B"/>
    <property type="match status" value="1"/>
</dbReference>
<keyword evidence="11 20" id="KW-0862">Zinc</keyword>
<evidence type="ECO:0000256" key="12">
    <source>
        <dbReference type="ARBA" id="ARBA00022932"/>
    </source>
</evidence>
<dbReference type="Pfam" id="PF24055">
    <property type="entry name" value="POL3_N"/>
    <property type="match status" value="1"/>
</dbReference>
<dbReference type="GO" id="GO:0000166">
    <property type="term" value="F:nucleotide binding"/>
    <property type="evidence" value="ECO:0007669"/>
    <property type="project" value="InterPro"/>
</dbReference>
<dbReference type="InterPro" id="IPR025687">
    <property type="entry name" value="Znf-C4pol"/>
</dbReference>
<dbReference type="SUPFAM" id="SSF53098">
    <property type="entry name" value="Ribonuclease H-like"/>
    <property type="match status" value="1"/>
</dbReference>
<evidence type="ECO:0000259" key="23">
    <source>
        <dbReference type="Pfam" id="PF03104"/>
    </source>
</evidence>
<keyword evidence="15 20" id="KW-0238">DNA-binding</keyword>
<feature type="domain" description="DNA-directed DNA polymerase family B exonuclease" evidence="23">
    <location>
        <begin position="688"/>
        <end position="843"/>
    </location>
</feature>
<evidence type="ECO:0000256" key="15">
    <source>
        <dbReference type="ARBA" id="ARBA00023125"/>
    </source>
</evidence>
<dbReference type="Gene3D" id="3.90.1600.10">
    <property type="entry name" value="Palm domain of DNA polymerase"/>
    <property type="match status" value="1"/>
</dbReference>
<keyword evidence="8 20" id="KW-0479">Metal-binding</keyword>
<protein>
    <recommendedName>
        <fullName evidence="20">DNA polymerase</fullName>
        <ecNumber evidence="20">2.7.7.7</ecNumber>
    </recommendedName>
</protein>
<dbReference type="CDD" id="cd05778">
    <property type="entry name" value="DNA_polB_zeta_exo"/>
    <property type="match status" value="1"/>
</dbReference>
<evidence type="ECO:0000256" key="11">
    <source>
        <dbReference type="ARBA" id="ARBA00022833"/>
    </source>
</evidence>
<dbReference type="Pfam" id="PF03104">
    <property type="entry name" value="DNA_pol_B_exo1"/>
    <property type="match status" value="1"/>
</dbReference>